<accession>A0AA39MZJ1</accession>
<organism evidence="1 2">
    <name type="scientific">Armillaria borealis</name>
    <dbReference type="NCBI Taxonomy" id="47425"/>
    <lineage>
        <taxon>Eukaryota</taxon>
        <taxon>Fungi</taxon>
        <taxon>Dikarya</taxon>
        <taxon>Basidiomycota</taxon>
        <taxon>Agaricomycotina</taxon>
        <taxon>Agaricomycetes</taxon>
        <taxon>Agaricomycetidae</taxon>
        <taxon>Agaricales</taxon>
        <taxon>Marasmiineae</taxon>
        <taxon>Physalacriaceae</taxon>
        <taxon>Armillaria</taxon>
    </lineage>
</organism>
<evidence type="ECO:0000313" key="1">
    <source>
        <dbReference type="EMBL" id="KAK0451670.1"/>
    </source>
</evidence>
<protein>
    <recommendedName>
        <fullName evidence="3">F-box domain-containing protein</fullName>
    </recommendedName>
</protein>
<keyword evidence="2" id="KW-1185">Reference proteome</keyword>
<sequence>MDNPDPWFLDAPRARTSQIVVFDPPVLTKLSKVTLSECPEQYIAWMLRCIEESPIETLDLRSLSDDVLLNINELSLDNLQNVMLLCCTFGFAAFSGFLERQPHIMTLHPGAWNPISWIAGRRGDRGSEHPKMSLEPATRMLLTRIGGTATTLRALLSAAEVFPVLQSVSITGEDTLGTQEALLLISQIPAVDRLSIHHKGLNAAKWLRFKFP</sequence>
<proteinExistence type="predicted"/>
<gene>
    <name evidence="1" type="ORF">EV421DRAFT_1731484</name>
</gene>
<dbReference type="Proteomes" id="UP001175226">
    <property type="component" value="Unassembled WGS sequence"/>
</dbReference>
<dbReference type="EMBL" id="JAUEPT010000005">
    <property type="protein sequence ID" value="KAK0451670.1"/>
    <property type="molecule type" value="Genomic_DNA"/>
</dbReference>
<name>A0AA39MZJ1_9AGAR</name>
<evidence type="ECO:0000313" key="2">
    <source>
        <dbReference type="Proteomes" id="UP001175226"/>
    </source>
</evidence>
<reference evidence="1" key="1">
    <citation type="submission" date="2023-06" db="EMBL/GenBank/DDBJ databases">
        <authorList>
            <consortium name="Lawrence Berkeley National Laboratory"/>
            <person name="Ahrendt S."/>
            <person name="Sahu N."/>
            <person name="Indic B."/>
            <person name="Wong-Bajracharya J."/>
            <person name="Merenyi Z."/>
            <person name="Ke H.-M."/>
            <person name="Monk M."/>
            <person name="Kocsube S."/>
            <person name="Drula E."/>
            <person name="Lipzen A."/>
            <person name="Balint B."/>
            <person name="Henrissat B."/>
            <person name="Andreopoulos B."/>
            <person name="Martin F.M."/>
            <person name="Harder C.B."/>
            <person name="Rigling D."/>
            <person name="Ford K.L."/>
            <person name="Foster G.D."/>
            <person name="Pangilinan J."/>
            <person name="Papanicolaou A."/>
            <person name="Barry K."/>
            <person name="LaButti K."/>
            <person name="Viragh M."/>
            <person name="Koriabine M."/>
            <person name="Yan M."/>
            <person name="Riley R."/>
            <person name="Champramary S."/>
            <person name="Plett K.L."/>
            <person name="Tsai I.J."/>
            <person name="Slot J."/>
            <person name="Sipos G."/>
            <person name="Plett J."/>
            <person name="Nagy L.G."/>
            <person name="Grigoriev I.V."/>
        </authorList>
    </citation>
    <scope>NUCLEOTIDE SEQUENCE</scope>
    <source>
        <strain evidence="1">FPL87.14</strain>
    </source>
</reference>
<evidence type="ECO:0008006" key="3">
    <source>
        <dbReference type="Google" id="ProtNLM"/>
    </source>
</evidence>
<comment type="caution">
    <text evidence="1">The sequence shown here is derived from an EMBL/GenBank/DDBJ whole genome shotgun (WGS) entry which is preliminary data.</text>
</comment>
<dbReference type="AlphaFoldDB" id="A0AA39MZJ1"/>